<protein>
    <submittedName>
        <fullName evidence="1">Uncharacterized protein</fullName>
    </submittedName>
</protein>
<name>A0ACB8UKM6_9APHY</name>
<evidence type="ECO:0000313" key="1">
    <source>
        <dbReference type="EMBL" id="KAI0094865.1"/>
    </source>
</evidence>
<keyword evidence="2" id="KW-1185">Reference proteome</keyword>
<comment type="caution">
    <text evidence="1">The sequence shown here is derived from an EMBL/GenBank/DDBJ whole genome shotgun (WGS) entry which is preliminary data.</text>
</comment>
<gene>
    <name evidence="1" type="ORF">BDY19DRAFT_914994</name>
</gene>
<evidence type="ECO:0000313" key="2">
    <source>
        <dbReference type="Proteomes" id="UP001055072"/>
    </source>
</evidence>
<dbReference type="Proteomes" id="UP001055072">
    <property type="component" value="Unassembled WGS sequence"/>
</dbReference>
<dbReference type="EMBL" id="MU274900">
    <property type="protein sequence ID" value="KAI0094865.1"/>
    <property type="molecule type" value="Genomic_DNA"/>
</dbReference>
<proteinExistence type="predicted"/>
<sequence>MPAIEVPSRVSGTLGGKTAGVIFALALFGFVAESELTQYVQTTLGFRQPYFIFYCVHSSFFVLFPLHYLYLITVGKQSSVALNRGLRHAFKLHVAPTSFDKAHKFPVWGLTRLVVFMTIVVSVPALLWFVAVTLAPVSDVTALWNTNAFFAYVLTVKLFGLPWEPRRLAAVLLATAGAAAVIYGSSSGAETRPRAIAGPLVGDLLTLVASVIYGIYQVGYKMYAALPTDPHEIDSGSVAADSYEPIISEEEEWDETHPPEDKDDMIYPPPFGLYANFLTTCIGACTFLLLCIPLPILHFLDAEKFRLPTDITTISAIAAISLTGVIFNAGLMILLGVWGPIVTSVGNLLTIVLVFFADIMFGGAAESITIWSIVGSGAIVTAFGILAFDMVKGR</sequence>
<reference evidence="1" key="1">
    <citation type="journal article" date="2021" name="Environ. Microbiol.">
        <title>Gene family expansions and transcriptome signatures uncover fungal adaptations to wood decay.</title>
        <authorList>
            <person name="Hage H."/>
            <person name="Miyauchi S."/>
            <person name="Viragh M."/>
            <person name="Drula E."/>
            <person name="Min B."/>
            <person name="Chaduli D."/>
            <person name="Navarro D."/>
            <person name="Favel A."/>
            <person name="Norest M."/>
            <person name="Lesage-Meessen L."/>
            <person name="Balint B."/>
            <person name="Merenyi Z."/>
            <person name="de Eugenio L."/>
            <person name="Morin E."/>
            <person name="Martinez A.T."/>
            <person name="Baldrian P."/>
            <person name="Stursova M."/>
            <person name="Martinez M.J."/>
            <person name="Novotny C."/>
            <person name="Magnuson J.K."/>
            <person name="Spatafora J.W."/>
            <person name="Maurice S."/>
            <person name="Pangilinan J."/>
            <person name="Andreopoulos W."/>
            <person name="LaButti K."/>
            <person name="Hundley H."/>
            <person name="Na H."/>
            <person name="Kuo A."/>
            <person name="Barry K."/>
            <person name="Lipzen A."/>
            <person name="Henrissat B."/>
            <person name="Riley R."/>
            <person name="Ahrendt S."/>
            <person name="Nagy L.G."/>
            <person name="Grigoriev I.V."/>
            <person name="Martin F."/>
            <person name="Rosso M.N."/>
        </authorList>
    </citation>
    <scope>NUCLEOTIDE SEQUENCE</scope>
    <source>
        <strain evidence="1">CBS 384.51</strain>
    </source>
</reference>
<organism evidence="1 2">
    <name type="scientific">Irpex rosettiformis</name>
    <dbReference type="NCBI Taxonomy" id="378272"/>
    <lineage>
        <taxon>Eukaryota</taxon>
        <taxon>Fungi</taxon>
        <taxon>Dikarya</taxon>
        <taxon>Basidiomycota</taxon>
        <taxon>Agaricomycotina</taxon>
        <taxon>Agaricomycetes</taxon>
        <taxon>Polyporales</taxon>
        <taxon>Irpicaceae</taxon>
        <taxon>Irpex</taxon>
    </lineage>
</organism>
<accession>A0ACB8UKM6</accession>